<gene>
    <name evidence="2" type="ORF">KAF25_008202</name>
</gene>
<reference evidence="2" key="1">
    <citation type="submission" date="2021-04" db="EMBL/GenBank/DDBJ databases">
        <title>Draft genome of Fusarium avenaceum strain F156N33, isolated from an atmospheric sample in Virginia.</title>
        <authorList>
            <person name="Yang S."/>
            <person name="Vinatzer B.A."/>
            <person name="Coleman J."/>
        </authorList>
    </citation>
    <scope>NUCLEOTIDE SEQUENCE</scope>
    <source>
        <strain evidence="2">F156N33</strain>
    </source>
</reference>
<keyword evidence="3" id="KW-1185">Reference proteome</keyword>
<name>A0A9P7KW03_9HYPO</name>
<evidence type="ECO:0000256" key="1">
    <source>
        <dbReference type="SAM" id="MobiDB-lite"/>
    </source>
</evidence>
<comment type="caution">
    <text evidence="2">The sequence shown here is derived from an EMBL/GenBank/DDBJ whole genome shotgun (WGS) entry which is preliminary data.</text>
</comment>
<organism evidence="2 3">
    <name type="scientific">Fusarium avenaceum</name>
    <dbReference type="NCBI Taxonomy" id="40199"/>
    <lineage>
        <taxon>Eukaryota</taxon>
        <taxon>Fungi</taxon>
        <taxon>Dikarya</taxon>
        <taxon>Ascomycota</taxon>
        <taxon>Pezizomycotina</taxon>
        <taxon>Sordariomycetes</taxon>
        <taxon>Hypocreomycetidae</taxon>
        <taxon>Hypocreales</taxon>
        <taxon>Nectriaceae</taxon>
        <taxon>Fusarium</taxon>
        <taxon>Fusarium tricinctum species complex</taxon>
    </lineage>
</organism>
<protein>
    <submittedName>
        <fullName evidence="2">Uncharacterized protein</fullName>
    </submittedName>
</protein>
<sequence length="112" mass="12031">MYFLVLDILLFSLFNFVTYGCALDLDILATVMTVQASTPTSSKSTTSSSTAQFKTSNSSTLSTMTPSSAASVDLLYLTFNCGKSILDVPVFSAHLKTAFRQNATDLPQVVVL</sequence>
<proteinExistence type="predicted"/>
<dbReference type="AlphaFoldDB" id="A0A9P7KW03"/>
<dbReference type="Proteomes" id="UP000782241">
    <property type="component" value="Unassembled WGS sequence"/>
</dbReference>
<feature type="region of interest" description="Disordered" evidence="1">
    <location>
        <begin position="39"/>
        <end position="65"/>
    </location>
</feature>
<evidence type="ECO:0000313" key="2">
    <source>
        <dbReference type="EMBL" id="KAG5664468.1"/>
    </source>
</evidence>
<feature type="compositionally biased region" description="Low complexity" evidence="1">
    <location>
        <begin position="39"/>
        <end position="56"/>
    </location>
</feature>
<accession>A0A9P7KW03</accession>
<dbReference type="EMBL" id="JAGPUO010000002">
    <property type="protein sequence ID" value="KAG5664468.1"/>
    <property type="molecule type" value="Genomic_DNA"/>
</dbReference>
<evidence type="ECO:0000313" key="3">
    <source>
        <dbReference type="Proteomes" id="UP000782241"/>
    </source>
</evidence>